<protein>
    <submittedName>
        <fullName evidence="2">Uncharacterized protein</fullName>
    </submittedName>
</protein>
<organism evidence="2 3">
    <name type="scientific">Allacma fusca</name>
    <dbReference type="NCBI Taxonomy" id="39272"/>
    <lineage>
        <taxon>Eukaryota</taxon>
        <taxon>Metazoa</taxon>
        <taxon>Ecdysozoa</taxon>
        <taxon>Arthropoda</taxon>
        <taxon>Hexapoda</taxon>
        <taxon>Collembola</taxon>
        <taxon>Symphypleona</taxon>
        <taxon>Sminthuridae</taxon>
        <taxon>Allacma</taxon>
    </lineage>
</organism>
<accession>A0A8J2J4E9</accession>
<dbReference type="Proteomes" id="UP000708208">
    <property type="component" value="Unassembled WGS sequence"/>
</dbReference>
<dbReference type="AlphaFoldDB" id="A0A8J2J4E9"/>
<dbReference type="EMBL" id="CAJVCH010000166">
    <property type="protein sequence ID" value="CAG7630929.1"/>
    <property type="molecule type" value="Genomic_DNA"/>
</dbReference>
<comment type="caution">
    <text evidence="2">The sequence shown here is derived from an EMBL/GenBank/DDBJ whole genome shotgun (WGS) entry which is preliminary data.</text>
</comment>
<evidence type="ECO:0000256" key="1">
    <source>
        <dbReference type="SAM" id="MobiDB-lite"/>
    </source>
</evidence>
<reference evidence="2" key="1">
    <citation type="submission" date="2021-06" db="EMBL/GenBank/DDBJ databases">
        <authorList>
            <person name="Hodson N. C."/>
            <person name="Mongue J. A."/>
            <person name="Jaron S. K."/>
        </authorList>
    </citation>
    <scope>NUCLEOTIDE SEQUENCE</scope>
</reference>
<evidence type="ECO:0000313" key="3">
    <source>
        <dbReference type="Proteomes" id="UP000708208"/>
    </source>
</evidence>
<gene>
    <name evidence="2" type="ORF">AFUS01_LOCUS104</name>
</gene>
<evidence type="ECO:0000313" key="2">
    <source>
        <dbReference type="EMBL" id="CAG7630929.1"/>
    </source>
</evidence>
<keyword evidence="3" id="KW-1185">Reference proteome</keyword>
<proteinExistence type="predicted"/>
<feature type="non-terminal residue" evidence="2">
    <location>
        <position position="74"/>
    </location>
</feature>
<sequence>MLGYWSQEEEEEKSSPALRYPQEKSQHRLPAALRTESGRGRSEFAVILDEDIFVVVLYEGRYTLRYHDLGEAPE</sequence>
<feature type="region of interest" description="Disordered" evidence="1">
    <location>
        <begin position="1"/>
        <end position="34"/>
    </location>
</feature>
<name>A0A8J2J4E9_9HEXA</name>